<accession>A0A8S1B2M3</accession>
<dbReference type="Gene3D" id="3.40.50.970">
    <property type="match status" value="2"/>
</dbReference>
<comment type="similarity">
    <text evidence="2">Belongs to the alpha-ketoglutarate dehydrogenase family.</text>
</comment>
<comment type="function">
    <text evidence="7">The 2-oxoglutarate dehydrogenase complex catalyzes the overall conversion of 2-oxoglutarate to succinyl-CoA and CO(2). It contains multiple copies of three enzymatic components: 2-oxoglutarate dehydrogenase (E1), dihydrolipoamide succinyltransferase (E2) and lipoamide dehydrogenase (E3).</text>
</comment>
<dbReference type="InterPro" id="IPR005475">
    <property type="entry name" value="Transketolase-like_Pyr-bd"/>
</dbReference>
<dbReference type="Proteomes" id="UP000494256">
    <property type="component" value="Unassembled WGS sequence"/>
</dbReference>
<dbReference type="GO" id="GO:0030976">
    <property type="term" value="F:thiamine pyrophosphate binding"/>
    <property type="evidence" value="ECO:0007669"/>
    <property type="project" value="InterPro"/>
</dbReference>
<dbReference type="Pfam" id="PF16078">
    <property type="entry name" value="2-oxogl_dehyd_N"/>
    <property type="match status" value="1"/>
</dbReference>
<dbReference type="Gene3D" id="3.40.50.11610">
    <property type="entry name" value="Multifunctional 2-oxoglutarate metabolism enzyme, C-terminal domain"/>
    <property type="match status" value="1"/>
</dbReference>
<dbReference type="InterPro" id="IPR032106">
    <property type="entry name" value="2-oxogl_dehyd_N"/>
</dbReference>
<dbReference type="GO" id="GO:0005739">
    <property type="term" value="C:mitochondrion"/>
    <property type="evidence" value="ECO:0007669"/>
    <property type="project" value="TreeGrafter"/>
</dbReference>
<keyword evidence="5" id="KW-0560">Oxidoreductase</keyword>
<dbReference type="SMART" id="SM00861">
    <property type="entry name" value="Transket_pyr"/>
    <property type="match status" value="1"/>
</dbReference>
<dbReference type="InterPro" id="IPR001017">
    <property type="entry name" value="DH_E1"/>
</dbReference>
<proteinExistence type="inferred from homology"/>
<evidence type="ECO:0000256" key="7">
    <source>
        <dbReference type="ARBA" id="ARBA00037426"/>
    </source>
</evidence>
<dbReference type="Pfam" id="PF02779">
    <property type="entry name" value="Transket_pyr"/>
    <property type="match status" value="1"/>
</dbReference>
<evidence type="ECO:0000256" key="6">
    <source>
        <dbReference type="ARBA" id="ARBA00023052"/>
    </source>
</evidence>
<evidence type="ECO:0000313" key="12">
    <source>
        <dbReference type="Proteomes" id="UP000494256"/>
    </source>
</evidence>
<evidence type="ECO:0000259" key="10">
    <source>
        <dbReference type="SMART" id="SM00861"/>
    </source>
</evidence>
<dbReference type="PIRSF" id="PIRSF000157">
    <property type="entry name" value="Oxoglu_dh_E1"/>
    <property type="match status" value="1"/>
</dbReference>
<evidence type="ECO:0000256" key="1">
    <source>
        <dbReference type="ARBA" id="ARBA00001964"/>
    </source>
</evidence>
<reference evidence="11 12" key="1">
    <citation type="submission" date="2020-04" db="EMBL/GenBank/DDBJ databases">
        <authorList>
            <person name="Wallbank WR R."/>
            <person name="Pardo Diaz C."/>
            <person name="Kozak K."/>
            <person name="Martin S."/>
            <person name="Jiggins C."/>
            <person name="Moest M."/>
            <person name="Warren A I."/>
            <person name="Byers J.R.P. K."/>
            <person name="Montejo-Kovacevich G."/>
            <person name="Yen C E."/>
        </authorList>
    </citation>
    <scope>NUCLEOTIDE SEQUENCE [LARGE SCALE GENOMIC DNA]</scope>
</reference>
<evidence type="ECO:0000256" key="9">
    <source>
        <dbReference type="ARBA" id="ARBA00042984"/>
    </source>
</evidence>
<keyword evidence="6" id="KW-0786">Thiamine pyrophosphate</keyword>
<dbReference type="InterPro" id="IPR031717">
    <property type="entry name" value="ODO-1/KGD_C"/>
</dbReference>
<evidence type="ECO:0000256" key="8">
    <source>
        <dbReference type="ARBA" id="ARBA00040267"/>
    </source>
</evidence>
<evidence type="ECO:0000256" key="3">
    <source>
        <dbReference type="ARBA" id="ARBA00012280"/>
    </source>
</evidence>
<dbReference type="EC" id="1.2.4.2" evidence="3"/>
<name>A0A8S1B2M3_ARCPL</name>
<dbReference type="GO" id="GO:0004591">
    <property type="term" value="F:oxoglutarate dehydrogenase (succinyl-transferring) activity"/>
    <property type="evidence" value="ECO:0007669"/>
    <property type="project" value="UniProtKB-EC"/>
</dbReference>
<dbReference type="EMBL" id="CADEBD010000364">
    <property type="protein sequence ID" value="CAB3252034.1"/>
    <property type="molecule type" value="Genomic_DNA"/>
</dbReference>
<dbReference type="PANTHER" id="PTHR23152:SF4">
    <property type="entry name" value="2-OXOADIPATE DEHYDROGENASE COMPLEX COMPONENT E1"/>
    <property type="match status" value="1"/>
</dbReference>
<dbReference type="Pfam" id="PF00676">
    <property type="entry name" value="E1_dh"/>
    <property type="match status" value="1"/>
</dbReference>
<dbReference type="InterPro" id="IPR011603">
    <property type="entry name" value="2oxoglutarate_DH_E1"/>
</dbReference>
<organism evidence="11 12">
    <name type="scientific">Arctia plantaginis</name>
    <name type="common">Wood tiger moth</name>
    <name type="synonym">Phalaena plantaginis</name>
    <dbReference type="NCBI Taxonomy" id="874455"/>
    <lineage>
        <taxon>Eukaryota</taxon>
        <taxon>Metazoa</taxon>
        <taxon>Ecdysozoa</taxon>
        <taxon>Arthropoda</taxon>
        <taxon>Hexapoda</taxon>
        <taxon>Insecta</taxon>
        <taxon>Pterygota</taxon>
        <taxon>Neoptera</taxon>
        <taxon>Endopterygota</taxon>
        <taxon>Lepidoptera</taxon>
        <taxon>Glossata</taxon>
        <taxon>Ditrysia</taxon>
        <taxon>Noctuoidea</taxon>
        <taxon>Erebidae</taxon>
        <taxon>Arctiinae</taxon>
        <taxon>Arctia</taxon>
    </lineage>
</organism>
<dbReference type="SUPFAM" id="SSF52518">
    <property type="entry name" value="Thiamin diphosphate-binding fold (THDP-binding)"/>
    <property type="match status" value="3"/>
</dbReference>
<evidence type="ECO:0000313" key="11">
    <source>
        <dbReference type="EMBL" id="CAB3252034.1"/>
    </source>
</evidence>
<dbReference type="AlphaFoldDB" id="A0A8S1B2M3"/>
<dbReference type="InterPro" id="IPR042179">
    <property type="entry name" value="KGD_C_sf"/>
</dbReference>
<gene>
    <name evidence="11" type="ORF">APLA_LOCUS13884</name>
</gene>
<comment type="cofactor">
    <cofactor evidence="1">
        <name>thiamine diphosphate</name>
        <dbReference type="ChEBI" id="CHEBI:58937"/>
    </cofactor>
</comment>
<protein>
    <recommendedName>
        <fullName evidence="8">2-oxoglutarate dehydrogenase, mitochondrial</fullName>
        <ecNumber evidence="3">1.2.4.2</ecNumber>
    </recommendedName>
    <alternativeName>
        <fullName evidence="9">2-oxoglutarate dehydrogenase complex component E1</fullName>
    </alternativeName>
</protein>
<dbReference type="OrthoDB" id="10039147at2759"/>
<evidence type="ECO:0000256" key="2">
    <source>
        <dbReference type="ARBA" id="ARBA00006936"/>
    </source>
</evidence>
<dbReference type="GO" id="GO:0006099">
    <property type="term" value="P:tricarboxylic acid cycle"/>
    <property type="evidence" value="ECO:0007669"/>
    <property type="project" value="TreeGrafter"/>
</dbReference>
<feature type="domain" description="Transketolase-like pyrimidine-binding" evidence="10">
    <location>
        <begin position="796"/>
        <end position="1010"/>
    </location>
</feature>
<keyword evidence="4" id="KW-0809">Transit peptide</keyword>
<dbReference type="InterPro" id="IPR029061">
    <property type="entry name" value="THDP-binding"/>
</dbReference>
<dbReference type="GO" id="GO:0045252">
    <property type="term" value="C:oxoglutarate dehydrogenase complex"/>
    <property type="evidence" value="ECO:0007669"/>
    <property type="project" value="TreeGrafter"/>
</dbReference>
<dbReference type="Gene3D" id="1.10.287.1150">
    <property type="entry name" value="TPP helical domain"/>
    <property type="match status" value="1"/>
</dbReference>
<evidence type="ECO:0000256" key="4">
    <source>
        <dbReference type="ARBA" id="ARBA00022946"/>
    </source>
</evidence>
<comment type="caution">
    <text evidence="11">The sequence shown here is derived from an EMBL/GenBank/DDBJ whole genome shotgun (WGS) entry which is preliminary data.</text>
</comment>
<evidence type="ECO:0000256" key="5">
    <source>
        <dbReference type="ARBA" id="ARBA00023002"/>
    </source>
</evidence>
<dbReference type="Pfam" id="PF16870">
    <property type="entry name" value="OxoGdeHyase_C"/>
    <property type="match status" value="1"/>
</dbReference>
<sequence length="1159" mass="131549">MSLLKPLHVFKAANKCLNVCNNNLNKACYSTKESFLSGTNANFLENQYLDWAQSKGSIDSSWDSFYDSLCGNALKIEDVEDEFAPRQKSSEKSSGKDVTQEQIRLHLAVQNLIRSYQTRGHLLAKTDPLELTLPARMLNIAGKLPLDTKVLDSHIVARELGGVLTEKHMDMVFTLPDRTFIGGNEKALPLREIIRRLEHVYCGSIGLEYMHVYDIDAVQFLRKRVETPGAYDRTPEEKKLTMKRLTKAVFLEKYFATKWPAEKRFGLEGGESMIVMLEEIVDTASRLGVKSIVIGMQHRGRLNMLVNVCRKQLVDIFAQFKPMQPKEPFHNGIWTTPDLDNNTRLGQQHPFWTTPVLDNTRIGQHPTWTTPDLDNTRLGQHPTWTTSDLDNIRLGQHPTWTTSDLDNIRLGLHPTWTTSDLDNIRLGQHPTWTTSDLDNIRLGQHPTWTTSDLDNIRLGQHPTWTTSDLDNIRLGQHPTWTTSDLDNIRLGSGDVKYHLGTHIHRFIRRTNKYIKVSMSANPSHLETVGPVVAGKTRAEQFFKGDNGDTVMAIIMHGDAAVAGQGVVYETATQTNLPAFTTRGCLHIVCNNQIGYTTDPRFSRSSPYCTDLGKAIDAPILHVNGDDGDAVAFVARVAIEYRCKFKKDVMLDLVCYRRHGHSEEDEPMYTQPFMYKKIKSMPTVDVVYSNKLKAEGVASDTDIKVWQKEYMDTLNEHFELAKKVTKLSIMDWIDTPWTGFLESVDPNVIKETGICQTTINTIANHFASPPEKWAFELHKGLERMLAARQKMVKEGIADWPMGEALAYGSLLRDQIHIRFTGEDVERGTMAHRHHVYHHQGVDGATYRVLDTVYPDQAIYSLHNSALSEYGTVGFEVGYSYASPHLLTIWEAQYGDFADTGQPIYDTFIANAESKWMCQSGVVIHLPHGIDGAGPEHSSGRVERYLQQSDDDEDVVPNLDDKLMPLKQLRTANWIVANVTNPANYFHLIRRQLALPFRKPLILFTPKIGLKHPYYRSKFADFLPGTAFRRVIPEDGPASKNPKDVKKLIFCSGNVAIKISEVVKEKKLENQIAMCRIEQLYPLPYDLILKEFCKYEQAKLCFCQEEHKNQGPWPFCRNRIENLLGKKIHYIGRAASPASATGIKWLHQKELKELKEAIVAL</sequence>
<dbReference type="PANTHER" id="PTHR23152">
    <property type="entry name" value="2-OXOGLUTARATE DEHYDROGENASE"/>
    <property type="match status" value="1"/>
</dbReference>
<dbReference type="Gene3D" id="3.40.50.12470">
    <property type="match status" value="1"/>
</dbReference>